<protein>
    <submittedName>
        <fullName evidence="1">Uncharacterized protein</fullName>
    </submittedName>
</protein>
<evidence type="ECO:0000313" key="2">
    <source>
        <dbReference type="Proteomes" id="UP000030019"/>
    </source>
</evidence>
<proteinExistence type="predicted"/>
<dbReference type="STRING" id="176090.SSIN_0462"/>
<dbReference type="AlphaFoldDB" id="A0A0A0DG85"/>
<organism evidence="1 2">
    <name type="scientific">Streptococcus sinensis</name>
    <dbReference type="NCBI Taxonomy" id="176090"/>
    <lineage>
        <taxon>Bacteria</taxon>
        <taxon>Bacillati</taxon>
        <taxon>Bacillota</taxon>
        <taxon>Bacilli</taxon>
        <taxon>Lactobacillales</taxon>
        <taxon>Streptococcaceae</taxon>
        <taxon>Streptococcus</taxon>
    </lineage>
</organism>
<comment type="caution">
    <text evidence="1">The sequence shown here is derived from an EMBL/GenBank/DDBJ whole genome shotgun (WGS) entry which is preliminary data.</text>
</comment>
<dbReference type="PATRIC" id="fig|176090.4.peg.455"/>
<keyword evidence="2" id="KW-1185">Reference proteome</keyword>
<dbReference type="Proteomes" id="UP000030019">
    <property type="component" value="Unassembled WGS sequence"/>
</dbReference>
<evidence type="ECO:0000313" key="1">
    <source>
        <dbReference type="EMBL" id="KGM37741.1"/>
    </source>
</evidence>
<name>A0A0A0DG85_9STRE</name>
<dbReference type="EMBL" id="JPEN01000037">
    <property type="protein sequence ID" value="KGM37741.1"/>
    <property type="molecule type" value="Genomic_DNA"/>
</dbReference>
<accession>A0A0A0DG85</accession>
<gene>
    <name evidence="1" type="ORF">SSIN_0462</name>
</gene>
<sequence length="58" mass="6810">MKFFCHILSIIPHSDPKNHKKRIEHDKGMKKSAVVKREKLTVVIVSFTKNERMAVTNY</sequence>
<reference evidence="1 2" key="1">
    <citation type="submission" date="2014-06" db="EMBL/GenBank/DDBJ databases">
        <authorList>
            <person name="Teng J.L."/>
            <person name="Huang Y."/>
            <person name="Tse H."/>
            <person name="Lau S.K."/>
            <person name="Woo P.C."/>
        </authorList>
    </citation>
    <scope>NUCLEOTIDE SEQUENCE [LARGE SCALE GENOMIC DNA]</scope>
    <source>
        <strain evidence="1 2">HKU4</strain>
    </source>
</reference>